<dbReference type="InterPro" id="IPR010935">
    <property type="entry name" value="SMC_hinge"/>
</dbReference>
<evidence type="ECO:0000313" key="14">
    <source>
        <dbReference type="WBParaSite" id="PSU_v2.g9750.t1"/>
    </source>
</evidence>
<feature type="coiled-coil region" evidence="11">
    <location>
        <begin position="228"/>
        <end position="290"/>
    </location>
</feature>
<dbReference type="PANTHER" id="PTHR18937:SF12">
    <property type="entry name" value="STRUCTURAL MAINTENANCE OF CHROMOSOMES PROTEIN"/>
    <property type="match status" value="1"/>
</dbReference>
<sequence>MGYLKLLEIENFKSYKGKHLIGPFKKFMSIIGPNGSGKSNLMDAICFVLGEKAQNFRVRKLADLIHGASIGKPIGTRCYVKMTYKNDDESETTFTRTVTNNGSELRVDGNTVTTSEYHSYLEQINIFIKAKNFLVYQGAVEQIAMKSPKEITQIFEELSKSGELSTDYNKLKAEMEKLKKDTHFNLQKRRGVAAEKLEVRDEMKEAKRYQTMKDSFDKAQMQLYLIQLFYAEKARDKAKVELQKLNEEIGNFHRTKIDDEEEIEKCEQELRKAVKELRRMENEVEKFERNLITFRPELIESKQELAHVKRKVETTKKIHLTTAKMAKEQEQNLKELEKQQLSLQDQRKKCEEKLKKDSQRHSLHLDHEQIVEYNQLKSVAEKQNCRVTSQIEELQQDREAKKIGIHRAQHEIKTIEDQIKQKESELERHEKSKTMIEESRENQIQMLEEEKKSLVTVEKEILESKDLLEKYSNRLHEVNKEISDAHGDSIETEHTKRRNEAVENLKRLYPDKVHGRLVDICNPTHQKYNLAMTKVLGGNMNAIIVDTDDIAEECIIYLKEQRYFSEKFLPLNSLVINSINEMLREISEPKGVKLLFDVINCFQPSIRKAIQFTTNNAVVCETTEDARHMAYGIAGHRYKSVSLDGTLFQQNGIVSGGSLELRDKAKKWDEQKLRKLREERAELQNKIEKLQQNAKRNIEIEIKQNQIKQIENRIQFTKFDYGKLQNEIIPRLRRELVALRCQLTLIQPRIDIGEKELKEIEEEIEKLEVEKNSISDSIFANFCQKIGIDDIREYENREITFYQEYQRQLKTFEAEIARLQYEIDFLKSDDKRKKEKEEAEKIQKLQEFEGKLEMKVEKQMTELKKMEGELRKAQNNAADQRSTVLKKEVKYDEAKKVVQTIDRNLSSMEKKVKNLEQIEAKKSQKRHSLLHECKIAGIEIPLKSGRLEDVMIMETSDDTDNNDENYDPRDIHQRHIIDNIIIDFEALEDKTKRLKSDAEIEKLIENYFKAVKDAQGNLAKISAPNLRANKRMEEVRSKEDETKEEYENARKKAVKAQTAFEKVKNERYKLFTDFFEPISQQIDEIYKHLSRNESAQAFLGPENQEEPYLDGINYNCVAPGKRFRPMDNLSGGEKTIAALALLFAIHSKNPSPFFILDEMDAALDNTNIQKVVSYICERSKRDMQIIVISLKEECYNKADGLIGIYQKPTNVVTSSGVLTFDLTNFKSNLHDSMAAV</sequence>
<feature type="coiled-coil region" evidence="11">
    <location>
        <begin position="1025"/>
        <end position="1066"/>
    </location>
</feature>
<proteinExistence type="inferred from homology"/>
<evidence type="ECO:0000256" key="9">
    <source>
        <dbReference type="ARBA" id="ARBA00023306"/>
    </source>
</evidence>
<dbReference type="PIRSF" id="PIRSF005719">
    <property type="entry name" value="SMC"/>
    <property type="match status" value="1"/>
</dbReference>
<evidence type="ECO:0000259" key="12">
    <source>
        <dbReference type="SMART" id="SM00968"/>
    </source>
</evidence>
<accession>A0A914ZAR2</accession>
<dbReference type="WBParaSite" id="PSU_v2.g9750.t1">
    <property type="protein sequence ID" value="PSU_v2.g9750.t1"/>
    <property type="gene ID" value="PSU_v2.g9750"/>
</dbReference>
<evidence type="ECO:0000256" key="8">
    <source>
        <dbReference type="ARBA" id="ARBA00023242"/>
    </source>
</evidence>
<dbReference type="GO" id="GO:0008278">
    <property type="term" value="C:cohesin complex"/>
    <property type="evidence" value="ECO:0007669"/>
    <property type="project" value="InterPro"/>
</dbReference>
<dbReference type="AlphaFoldDB" id="A0A914ZAR2"/>
<keyword evidence="4" id="KW-0158">Chromosome</keyword>
<evidence type="ECO:0000256" key="2">
    <source>
        <dbReference type="ARBA" id="ARBA00004286"/>
    </source>
</evidence>
<dbReference type="SUPFAM" id="SSF75553">
    <property type="entry name" value="Smc hinge domain"/>
    <property type="match status" value="1"/>
</dbReference>
<dbReference type="FunFam" id="3.40.50.300:FF:000564">
    <property type="entry name" value="Structural maintenance of chromosomes 1A"/>
    <property type="match status" value="1"/>
</dbReference>
<keyword evidence="6" id="KW-0498">Mitosis</keyword>
<dbReference type="Pfam" id="PF02463">
    <property type="entry name" value="SMC_N"/>
    <property type="match status" value="1"/>
</dbReference>
<keyword evidence="13" id="KW-1185">Reference proteome</keyword>
<reference evidence="14" key="1">
    <citation type="submission" date="2022-11" db="UniProtKB">
        <authorList>
            <consortium name="WormBaseParasite"/>
        </authorList>
    </citation>
    <scope>IDENTIFICATION</scope>
</reference>
<evidence type="ECO:0000256" key="11">
    <source>
        <dbReference type="SAM" id="Coils"/>
    </source>
</evidence>
<evidence type="ECO:0000256" key="10">
    <source>
        <dbReference type="PIRNR" id="PIRNR005719"/>
    </source>
</evidence>
<dbReference type="Proteomes" id="UP000887577">
    <property type="component" value="Unplaced"/>
</dbReference>
<evidence type="ECO:0000256" key="6">
    <source>
        <dbReference type="ARBA" id="ARBA00022776"/>
    </source>
</evidence>
<dbReference type="SMART" id="SM00968">
    <property type="entry name" value="SMC_hinge"/>
    <property type="match status" value="1"/>
</dbReference>
<feature type="coiled-coil region" evidence="11">
    <location>
        <begin position="666"/>
        <end position="777"/>
    </location>
</feature>
<dbReference type="PANTHER" id="PTHR18937">
    <property type="entry name" value="STRUCTURAL MAINTENANCE OF CHROMOSOMES SMC FAMILY MEMBER"/>
    <property type="match status" value="1"/>
</dbReference>
<organism evidence="13 14">
    <name type="scientific">Panagrolaimus superbus</name>
    <dbReference type="NCBI Taxonomy" id="310955"/>
    <lineage>
        <taxon>Eukaryota</taxon>
        <taxon>Metazoa</taxon>
        <taxon>Ecdysozoa</taxon>
        <taxon>Nematoda</taxon>
        <taxon>Chromadorea</taxon>
        <taxon>Rhabditida</taxon>
        <taxon>Tylenchina</taxon>
        <taxon>Panagrolaimomorpha</taxon>
        <taxon>Panagrolaimoidea</taxon>
        <taxon>Panagrolaimidae</taxon>
        <taxon>Panagrolaimus</taxon>
    </lineage>
</organism>
<comment type="similarity">
    <text evidence="3">Belongs to the SMC family. SMC1 subfamily.</text>
</comment>
<dbReference type="Pfam" id="PF06470">
    <property type="entry name" value="SMC_hinge"/>
    <property type="match status" value="1"/>
</dbReference>
<evidence type="ECO:0000313" key="13">
    <source>
        <dbReference type="Proteomes" id="UP000887577"/>
    </source>
</evidence>
<keyword evidence="8 10" id="KW-0539">Nucleus</keyword>
<dbReference type="GO" id="GO:0003677">
    <property type="term" value="F:DNA binding"/>
    <property type="evidence" value="ECO:0007669"/>
    <property type="project" value="TreeGrafter"/>
</dbReference>
<dbReference type="GO" id="GO:0007062">
    <property type="term" value="P:sister chromatid cohesion"/>
    <property type="evidence" value="ECO:0007669"/>
    <property type="project" value="InterPro"/>
</dbReference>
<evidence type="ECO:0000256" key="7">
    <source>
        <dbReference type="ARBA" id="ARBA00023054"/>
    </source>
</evidence>
<protein>
    <recommendedName>
        <fullName evidence="10">Structural maintenance of chromosomes protein</fullName>
    </recommendedName>
</protein>
<evidence type="ECO:0000256" key="4">
    <source>
        <dbReference type="ARBA" id="ARBA00022454"/>
    </source>
</evidence>
<dbReference type="GO" id="GO:0005634">
    <property type="term" value="C:nucleus"/>
    <property type="evidence" value="ECO:0007669"/>
    <property type="project" value="UniProtKB-SubCell"/>
</dbReference>
<dbReference type="Gene3D" id="3.40.50.300">
    <property type="entry name" value="P-loop containing nucleotide triphosphate hydrolases"/>
    <property type="match status" value="2"/>
</dbReference>
<evidence type="ECO:0000256" key="5">
    <source>
        <dbReference type="ARBA" id="ARBA00022618"/>
    </source>
</evidence>
<evidence type="ECO:0000256" key="3">
    <source>
        <dbReference type="ARBA" id="ARBA00005597"/>
    </source>
</evidence>
<dbReference type="InterPro" id="IPR003395">
    <property type="entry name" value="RecF/RecN/SMC_N"/>
</dbReference>
<dbReference type="GO" id="GO:0005524">
    <property type="term" value="F:ATP binding"/>
    <property type="evidence" value="ECO:0007669"/>
    <property type="project" value="InterPro"/>
</dbReference>
<feature type="coiled-coil region" evidence="11">
    <location>
        <begin position="391"/>
        <end position="488"/>
    </location>
</feature>
<feature type="coiled-coil region" evidence="11">
    <location>
        <begin position="802"/>
        <end position="925"/>
    </location>
</feature>
<name>A0A914ZAR2_9BILA</name>
<feature type="coiled-coil region" evidence="11">
    <location>
        <begin position="319"/>
        <end position="356"/>
    </location>
</feature>
<keyword evidence="5" id="KW-0132">Cell division</keyword>
<dbReference type="GO" id="GO:0051301">
    <property type="term" value="P:cell division"/>
    <property type="evidence" value="ECO:0007669"/>
    <property type="project" value="UniProtKB-KW"/>
</dbReference>
<dbReference type="InterPro" id="IPR024704">
    <property type="entry name" value="SMC"/>
</dbReference>
<keyword evidence="7 11" id="KW-0175">Coiled coil</keyword>
<dbReference type="SUPFAM" id="SSF52540">
    <property type="entry name" value="P-loop containing nucleoside triphosphate hydrolases"/>
    <property type="match status" value="1"/>
</dbReference>
<comment type="subcellular location">
    <subcellularLocation>
        <location evidence="2">Chromosome</location>
    </subcellularLocation>
    <subcellularLocation>
        <location evidence="1 10">Nucleus</location>
    </subcellularLocation>
</comment>
<dbReference type="InterPro" id="IPR036277">
    <property type="entry name" value="SMC_hinge_sf"/>
</dbReference>
<dbReference type="InterPro" id="IPR027417">
    <property type="entry name" value="P-loop_NTPase"/>
</dbReference>
<feature type="domain" description="SMC hinge" evidence="12">
    <location>
        <begin position="511"/>
        <end position="630"/>
    </location>
</feature>
<dbReference type="InterPro" id="IPR028468">
    <property type="entry name" value="Smc1_ABC"/>
</dbReference>
<dbReference type="CDD" id="cd03275">
    <property type="entry name" value="ABC_SMC1_euk"/>
    <property type="match status" value="1"/>
</dbReference>
<dbReference type="Gene3D" id="3.30.70.1620">
    <property type="match status" value="1"/>
</dbReference>
<evidence type="ECO:0000256" key="1">
    <source>
        <dbReference type="ARBA" id="ARBA00004123"/>
    </source>
</evidence>
<keyword evidence="9" id="KW-0131">Cell cycle</keyword>
<dbReference type="Gene3D" id="1.20.1060.20">
    <property type="match status" value="1"/>
</dbReference>
<dbReference type="GO" id="GO:0016887">
    <property type="term" value="F:ATP hydrolysis activity"/>
    <property type="evidence" value="ECO:0007669"/>
    <property type="project" value="InterPro"/>
</dbReference>